<keyword evidence="7" id="KW-0067">ATP-binding</keyword>
<evidence type="ECO:0000256" key="4">
    <source>
        <dbReference type="ARBA" id="ARBA00022679"/>
    </source>
</evidence>
<dbReference type="PANTHER" id="PTHR41523">
    <property type="entry name" value="TWO-COMPONENT SYSTEM SENSOR PROTEIN"/>
    <property type="match status" value="1"/>
</dbReference>
<dbReference type="Pfam" id="PF08448">
    <property type="entry name" value="PAS_4"/>
    <property type="match status" value="1"/>
</dbReference>
<dbReference type="EMBL" id="PZZW01000013">
    <property type="protein sequence ID" value="PTM75040.1"/>
    <property type="molecule type" value="Genomic_DNA"/>
</dbReference>
<comment type="catalytic activity">
    <reaction evidence="1">
        <text>ATP + protein L-histidine = ADP + protein N-phospho-L-histidine.</text>
        <dbReference type="EC" id="2.7.13.3"/>
    </reaction>
</comment>
<dbReference type="RefSeq" id="WP_069332406.1">
    <property type="nucleotide sequence ID" value="NZ_MABH01000152.1"/>
</dbReference>
<evidence type="ECO:0000256" key="3">
    <source>
        <dbReference type="ARBA" id="ARBA00022553"/>
    </source>
</evidence>
<dbReference type="Gene3D" id="3.30.565.10">
    <property type="entry name" value="Histidine kinase-like ATPase, C-terminal domain"/>
    <property type="match status" value="1"/>
</dbReference>
<dbReference type="SUPFAM" id="SSF55785">
    <property type="entry name" value="PYP-like sensor domain (PAS domain)"/>
    <property type="match status" value="1"/>
</dbReference>
<dbReference type="InterPro" id="IPR000014">
    <property type="entry name" value="PAS"/>
</dbReference>
<keyword evidence="6 9" id="KW-0418">Kinase</keyword>
<evidence type="ECO:0000256" key="6">
    <source>
        <dbReference type="ARBA" id="ARBA00022777"/>
    </source>
</evidence>
<name>A0ABX5J584_9RHOB</name>
<evidence type="ECO:0000259" key="8">
    <source>
        <dbReference type="SMART" id="SM00911"/>
    </source>
</evidence>
<evidence type="ECO:0000313" key="10">
    <source>
        <dbReference type="Proteomes" id="UP000240800"/>
    </source>
</evidence>
<dbReference type="Pfam" id="PF07536">
    <property type="entry name" value="HWE_HK"/>
    <property type="match status" value="1"/>
</dbReference>
<dbReference type="InterPro" id="IPR035965">
    <property type="entry name" value="PAS-like_dom_sf"/>
</dbReference>
<dbReference type="PANTHER" id="PTHR41523:SF7">
    <property type="entry name" value="HISTIDINE KINASE"/>
    <property type="match status" value="1"/>
</dbReference>
<dbReference type="GO" id="GO:0016301">
    <property type="term" value="F:kinase activity"/>
    <property type="evidence" value="ECO:0007669"/>
    <property type="project" value="UniProtKB-KW"/>
</dbReference>
<dbReference type="Gene3D" id="3.30.450.20">
    <property type="entry name" value="PAS domain"/>
    <property type="match status" value="1"/>
</dbReference>
<dbReference type="EC" id="2.7.13.3" evidence="2"/>
<feature type="domain" description="Signal transduction histidine kinase HWE region" evidence="8">
    <location>
        <begin position="144"/>
        <end position="224"/>
    </location>
</feature>
<gene>
    <name evidence="9" type="ORF">C8J29_11368</name>
</gene>
<evidence type="ECO:0000256" key="5">
    <source>
        <dbReference type="ARBA" id="ARBA00022741"/>
    </source>
</evidence>
<dbReference type="InterPro" id="IPR011102">
    <property type="entry name" value="Sig_transdc_His_kinase_HWE"/>
</dbReference>
<dbReference type="Proteomes" id="UP000240800">
    <property type="component" value="Unassembled WGS sequence"/>
</dbReference>
<comment type="caution">
    <text evidence="9">The sequence shown here is derived from an EMBL/GenBank/DDBJ whole genome shotgun (WGS) entry which is preliminary data.</text>
</comment>
<keyword evidence="3" id="KW-0597">Phosphoprotein</keyword>
<reference evidence="9 10" key="1">
    <citation type="submission" date="2018-04" db="EMBL/GenBank/DDBJ databases">
        <title>Genomic Encyclopedia of Type Strains, Phase III (KMG-III): the genomes of soil and plant-associated and newly described type strains.</title>
        <authorList>
            <person name="Whitman W."/>
        </authorList>
    </citation>
    <scope>NUCLEOTIDE SEQUENCE [LARGE SCALE GENOMIC DNA]</scope>
    <source>
        <strain evidence="9 10">JA192</strain>
    </source>
</reference>
<dbReference type="SUPFAM" id="SSF55874">
    <property type="entry name" value="ATPase domain of HSP90 chaperone/DNA topoisomerase II/histidine kinase"/>
    <property type="match status" value="1"/>
</dbReference>
<dbReference type="InterPro" id="IPR036890">
    <property type="entry name" value="HATPase_C_sf"/>
</dbReference>
<keyword evidence="5" id="KW-0547">Nucleotide-binding</keyword>
<keyword evidence="10" id="KW-1185">Reference proteome</keyword>
<keyword evidence="4" id="KW-0808">Transferase</keyword>
<dbReference type="SMART" id="SM00911">
    <property type="entry name" value="HWE_HK"/>
    <property type="match status" value="1"/>
</dbReference>
<evidence type="ECO:0000256" key="7">
    <source>
        <dbReference type="ARBA" id="ARBA00022840"/>
    </source>
</evidence>
<evidence type="ECO:0000313" key="9">
    <source>
        <dbReference type="EMBL" id="PTM75040.1"/>
    </source>
</evidence>
<evidence type="ECO:0000256" key="2">
    <source>
        <dbReference type="ARBA" id="ARBA00012438"/>
    </source>
</evidence>
<protein>
    <recommendedName>
        <fullName evidence="2">histidine kinase</fullName>
        <ecNumber evidence="2">2.7.13.3</ecNumber>
    </recommendedName>
</protein>
<dbReference type="CDD" id="cd00130">
    <property type="entry name" value="PAS"/>
    <property type="match status" value="1"/>
</dbReference>
<dbReference type="InterPro" id="IPR013656">
    <property type="entry name" value="PAS_4"/>
</dbReference>
<proteinExistence type="predicted"/>
<sequence length="332" mass="36319">MDLDDLYRLLRVSHVQAQGIVDTIRDPLLVLSGDLTVISANPAFYRTFATDRDSTIGRLLYELGNGQWNIPELRLLLENVIPKSASVADYEVQTEFPDVGLRTMLVSAQRLIHPDNGRRVLLFSIVDATARRQMEVAKDFLINELDHRIKNLMSVTQALTRQTSVEGRSAEDYRDALLGRFDALARSLEVAAHKKTSRLPDLALAAMEPHLETAPAVVIAEGPVVQLSSSQATSLGLILHELATNAAKYGALSTSSGTVTLDWEVVSDEGSPAKVHLRWQERGGPQVAAPSKTGFGTRLIKFTTEFELGGSAELSYEPHGFVAELGFPSQTS</sequence>
<accession>A0ABX5J584</accession>
<evidence type="ECO:0000256" key="1">
    <source>
        <dbReference type="ARBA" id="ARBA00000085"/>
    </source>
</evidence>
<organism evidence="9 10">
    <name type="scientific">Cereibacter johrii</name>
    <dbReference type="NCBI Taxonomy" id="445629"/>
    <lineage>
        <taxon>Bacteria</taxon>
        <taxon>Pseudomonadati</taxon>
        <taxon>Pseudomonadota</taxon>
        <taxon>Alphaproteobacteria</taxon>
        <taxon>Rhodobacterales</taxon>
        <taxon>Paracoccaceae</taxon>
        <taxon>Cereibacter</taxon>
    </lineage>
</organism>